<dbReference type="EMBL" id="AP013353">
    <property type="protein sequence ID" value="BAP01035.1"/>
    <property type="molecule type" value="Genomic_DNA"/>
</dbReference>
<evidence type="ECO:0000259" key="2">
    <source>
        <dbReference type="Pfam" id="PF13472"/>
    </source>
</evidence>
<reference evidence="3" key="3">
    <citation type="journal article" date="2019" name="Vet. Microbiol.">
        <title>Mutations associated with change of susceptibility to lincosamides and/or macrolides in field and laboratory-derived Mycoplasma californicum strains in Japan, and development of a rapid detection method for these mutations.</title>
        <authorList>
            <person name="Hata E."/>
            <person name="Nagai K."/>
            <person name="Murakami K."/>
        </authorList>
    </citation>
    <scope>NUCLEOTIDE SEQUENCE</scope>
    <source>
        <strain evidence="3">HAZ160_1</strain>
    </source>
</reference>
<evidence type="ECO:0000313" key="3">
    <source>
        <dbReference type="EMBL" id="BAP01035.1"/>
    </source>
</evidence>
<keyword evidence="1" id="KW-0472">Membrane</keyword>
<reference evidence="3" key="2">
    <citation type="journal article" date="2014" name="Genome Announc.">
        <title>Complete Genome Sequence of Mycoplasma californicum Strain HAZ160_1 from Bovine Mastitic Milk in Japan.</title>
        <authorList>
            <person name="Hata E."/>
            <person name="Murakami K."/>
        </authorList>
    </citation>
    <scope>NUCLEOTIDE SEQUENCE</scope>
    <source>
        <strain evidence="3">HAZ160_1</strain>
    </source>
</reference>
<dbReference type="CDD" id="cd00229">
    <property type="entry name" value="SGNH_hydrolase"/>
    <property type="match status" value="1"/>
</dbReference>
<evidence type="ECO:0000256" key="1">
    <source>
        <dbReference type="SAM" id="Phobius"/>
    </source>
</evidence>
<dbReference type="KEGG" id="mcm:MCAL160_0464"/>
<keyword evidence="1" id="KW-0812">Transmembrane</keyword>
<dbReference type="InterPro" id="IPR013830">
    <property type="entry name" value="SGNH_hydro"/>
</dbReference>
<feature type="transmembrane region" description="Helical" evidence="1">
    <location>
        <begin position="12"/>
        <end position="35"/>
    </location>
</feature>
<feature type="domain" description="SGNH hydrolase-type esterase" evidence="2">
    <location>
        <begin position="106"/>
        <end position="373"/>
    </location>
</feature>
<dbReference type="Pfam" id="PF13472">
    <property type="entry name" value="Lipase_GDSL_2"/>
    <property type="match status" value="1"/>
</dbReference>
<dbReference type="InterPro" id="IPR036514">
    <property type="entry name" value="SGNH_hydro_sf"/>
</dbReference>
<gene>
    <name evidence="3" type="primary">tesA</name>
    <name evidence="3" type="ORF">MCAL160_0464</name>
</gene>
<sequence>MKLEVFMSKRVLKTASTIIGILSATIALAVGISFIPKKEKQLVHSAEVNPQKNLNDNVKIPTLEKKSKDYKRESLTKFDHKDPVKLENRLYSPNVIKASEQVKYVALGDSITAGFVAFSDKDYPGNFENNSVKGLSYPAYIASFFNDLGRLESFENFGVSGTTFIHWNLLLKSQGKANKLTDSELKIVESKFGINWTKKYNRLIQQLTNSNLITVSLGANDFMHTISAKIGEFPFSKIIEYINTKNPDYTEISKIVSDLFNDLFTNIEKNQTEFIGTIKKIAPKANINFIAFPTPLSTIIDLIDRHINNYSENVSFSLSTVLIDLINNKIKYTANSNGVYFINPFDAKYWVQNHRILSNTLFDIHPGAKGYKRMAQDIFIKLVNPSRDQTEYIKNGIEWNNDYFLTDSDSFLTQIKLKDAPFATILKLFGPNVKDYVLADDQRYLQYSKTFNKQNYFRRVLDNVGLEKIIFERVLPTFFESDFYSKIDPKHSLKNFLYKNNKEHLKSLKSWMSEQKIVATLLQNVEQQFWQKDWDNDGLPGAKITKLNYLLSAFKTEISNEQKIISYIFSLTQTSPFKNDLNEFKTIIKNILTNFVNFDLAKEKISSIIDLIYKPEWASFISKSDSKKLLLAILNANSVKQAIVDIVVNVIEDSQNFAKNKTFRELWFTFINNPKNKTVFKNLLSSVLQDLVQNTKFLEVVQNVSRRTIETYPDYFEGVNHLGLSELIIDLIRSWNNVDQLFGISEVIAETLLSQLKAKLPNEIDFRAFSSQLNENLSKKLKATKPLDASLILIKSIINTDLPKHSQTVRIIIKNLINSVKKDKITIQKITELIYSKLPKNLSNSVNLEQFNSAIQSIVILPEFEDLITSFLDDISTIDKNKIAKINSISEIIFEIVKNNSKTITAVLKLISKSIDIQEIHSVITNLITKNLKDQTYTQYVPQFLAFAKDLLNQNIVHDLAQNFVKNSLAELASGTDTKSIEKILNNWLKNSEQQKFIKEKIIELLKTNATSQSLIDLLSTFTHNALTKLAPDNGISKDEIKEFLTSLLAKFDKLESKTQIFSKLFDILVSEITKDTKQLNWAEFGSQIATNLLGDKVIDLVKFFVQEDILTQQSEFIKKIINLGLKYVTNNQKIAKYIYVKMGDKSRELIEKHMNSTDFVRALSDTFTKSQNQINEILDLVFAIIKKDKEAIIDIKNIFDLIKIALKDQSSREQIQKIIEDLITNLISTDGIFKLLNGLWKDSITPYGVDVETEANKKFVSDLYQELPQLIKDLGLVKHVLDALNSTAQTNTDTSTFGAELVKNIIQELDFKNYKYAQVLLKSKTLATHNETLKSNISKLIESVTSKDENVQKFSNDFKITDSLVELGLSPEDALETAKSAFKSNELKTILDLFINELFAKTEQYSNLETWPKAVATVFKSIDQDKIKQPLTSWIKSIFTKNEKIAYALGKIMAQKLRESGVKIPKQDDITIQKFIHSFLKAAVETKILENIVSEILEVLKKVDTFKPNEIKQKILDAFKTGGTKFIMDGDTIMLGKIFDNIDLFESIFSKLDTKAYSDFLNLMFKYSPQDKTKGIYGAMYGASKSQFNASSGISGLIQGKASKFIKVFVKPLAEQYFKELSETEKIYATVEEMKQQSSAYQSLWRFYAFFARMMYGNTNPKWLFWNGTNLTAEAILMSGFTESFKEAIEKHKELLNKYKSKLDIIGFNDTKQPLDYWIAGTQLLVEKGWFGRTTTYNSRSNNLSASRYGRDHTLVYIYYGDKIDTKYNKGKKMEDILLEDMIRGYQPVKNK</sequence>
<protein>
    <submittedName>
        <fullName evidence="3">Lipase</fullName>
    </submittedName>
</protein>
<reference evidence="3" key="4">
    <citation type="submission" date="2024-06" db="EMBL/GenBank/DDBJ databases">
        <authorList>
            <consortium name="Mycoplasma californicum genome sequencing consortium"/>
            <person name="Hata E."/>
            <person name="Tanaka K."/>
            <person name="Tamamura Y."/>
        </authorList>
    </citation>
    <scope>NUCLEOTIDE SEQUENCE</scope>
    <source>
        <strain evidence="3">HAZ160_1</strain>
    </source>
</reference>
<dbReference type="SUPFAM" id="SSF52266">
    <property type="entry name" value="SGNH hydrolase"/>
    <property type="match status" value="1"/>
</dbReference>
<organism evidence="3">
    <name type="scientific">Mycoplasmopsis californica HAZ160_1</name>
    <dbReference type="NCBI Taxonomy" id="1397850"/>
    <lineage>
        <taxon>Bacteria</taxon>
        <taxon>Bacillati</taxon>
        <taxon>Mycoplasmatota</taxon>
        <taxon>Mycoplasmoidales</taxon>
        <taxon>Metamycoplasmataceae</taxon>
        <taxon>Mycoplasmopsis</taxon>
    </lineage>
</organism>
<reference evidence="3" key="1">
    <citation type="journal article" date="2014" name="Appl. Environ. Microbiol.">
        <title>Molecular Epidemiology of Cases of Mycoplasma californicum Infection in Japan.</title>
        <authorList>
            <person name="Hata E."/>
            <person name="Suzuki K."/>
            <person name="Hanyu H."/>
            <person name="Itoh M."/>
            <person name="Higuchi H."/>
            <person name="Kobayashi H."/>
        </authorList>
    </citation>
    <scope>NUCLEOTIDE SEQUENCE</scope>
    <source>
        <strain evidence="3">HAZ160_1</strain>
    </source>
</reference>
<dbReference type="Gene3D" id="3.40.50.1110">
    <property type="entry name" value="SGNH hydrolase"/>
    <property type="match status" value="1"/>
</dbReference>
<keyword evidence="1" id="KW-1133">Transmembrane helix</keyword>
<name>A0AAT9F802_9BACT</name>
<accession>A0AAT9F802</accession>
<proteinExistence type="predicted"/>